<keyword evidence="8 11" id="KW-0067">ATP-binding</keyword>
<reference evidence="14 15" key="1">
    <citation type="submission" date="2015-11" db="EMBL/GenBank/DDBJ databases">
        <title>The complete genome of Buchnera aphidicola from Diuraphis noxia biotype SAM.</title>
        <authorList>
            <person name="Burger N.F.V."/>
            <person name="Oberholster A.-M."/>
        </authorList>
    </citation>
    <scope>NUCLEOTIDE SEQUENCE [LARGE SCALE GENOMIC DNA]</scope>
    <source>
        <strain evidence="14">SAM</strain>
    </source>
</reference>
<dbReference type="GO" id="GO:0003677">
    <property type="term" value="F:DNA binding"/>
    <property type="evidence" value="ECO:0007669"/>
    <property type="project" value="UniProtKB-UniRule"/>
</dbReference>
<accession>A0A1B2H829</accession>
<keyword evidence="10" id="KW-0413">Isomerase</keyword>
<feature type="binding site" evidence="11">
    <location>
        <position position="460"/>
    </location>
    <ligand>
        <name>Zn(2+)</name>
        <dbReference type="ChEBI" id="CHEBI:29105"/>
        <label>2</label>
    </ligand>
</feature>
<dbReference type="InterPro" id="IPR005259">
    <property type="entry name" value="PriA"/>
</dbReference>
<keyword evidence="7 11" id="KW-0862">Zinc</keyword>
<dbReference type="SUPFAM" id="SSF52540">
    <property type="entry name" value="P-loop containing nucleoside triphosphate hydrolases"/>
    <property type="match status" value="1"/>
</dbReference>
<feature type="domain" description="Primosomal protein N C-terminal" evidence="13">
    <location>
        <begin position="629"/>
        <end position="726"/>
    </location>
</feature>
<dbReference type="Gene3D" id="3.40.50.300">
    <property type="entry name" value="P-loop containing nucleotide triphosphate hydrolases"/>
    <property type="match status" value="1"/>
</dbReference>
<keyword evidence="2 11" id="KW-0235">DNA replication</keyword>
<name>A0A1B2H829_BUCDN</name>
<evidence type="ECO:0000313" key="15">
    <source>
        <dbReference type="Proteomes" id="UP000093070"/>
    </source>
</evidence>
<evidence type="ECO:0000256" key="2">
    <source>
        <dbReference type="ARBA" id="ARBA00022705"/>
    </source>
</evidence>
<evidence type="ECO:0000256" key="7">
    <source>
        <dbReference type="ARBA" id="ARBA00022833"/>
    </source>
</evidence>
<dbReference type="GO" id="GO:0006302">
    <property type="term" value="P:double-strand break repair"/>
    <property type="evidence" value="ECO:0007669"/>
    <property type="project" value="InterPro"/>
</dbReference>
<dbReference type="InterPro" id="IPR041222">
    <property type="entry name" value="PriA_3primeBD"/>
</dbReference>
<evidence type="ECO:0000259" key="13">
    <source>
        <dbReference type="Pfam" id="PF18074"/>
    </source>
</evidence>
<feature type="binding site" evidence="11">
    <location>
        <position position="476"/>
    </location>
    <ligand>
        <name>Zn(2+)</name>
        <dbReference type="ChEBI" id="CHEBI:29105"/>
        <label>1</label>
    </ligand>
</feature>
<dbReference type="InterPro" id="IPR042115">
    <property type="entry name" value="PriA_3primeBD_sf"/>
</dbReference>
<dbReference type="STRING" id="118101.ATN01_00590"/>
<feature type="binding site" evidence="11">
    <location>
        <position position="463"/>
    </location>
    <ligand>
        <name>Zn(2+)</name>
        <dbReference type="ChEBI" id="CHEBI:29105"/>
        <label>2</label>
    </ligand>
</feature>
<sequence length="727" mass="86810">MIIVNVVLPFPIRQCFKYIMSADLMPPIIGGRIVVPFRSKYIVGIIISICKTLERDQLNLKHVKNLIDTKSCYSDVSLEILIWISKNYHCPIGNLFFSVLPNILHKDYIIKDQIFYQWTITNTGKEKNLLTLKNKKQEFNALLILKKHSILNSELKKYNLSRRILKNLQIKGLCQLNVLHPESFIKKPFFQMKKKLFLNKKHTIFISKILKKKKFSCWLYTKKSLYEKIKFYLNFVQLILNQKLQLLILVPYIKHIHVIIFFLKKFFDVGIDIIHSNLTHTQYFKNWIKIKNRESSIIVGTKKSVFLPFFKLGAILIFEEHNLNYKNTEKCRYHVKDIAILRAYKEKIPIILDSETPSLKTLHNILCRKYFNINIKKYDYSVQFHKNIINLKREKVKLGLSLSLINQIIQHCKTGQALLIFNKKSFFFFVLKCSQCQWIFTCHNCKTYFESNEYKNILFCKFCLIKIKKPLFCYKCYSLSLMVINLSIEKLKNMLQDIFPDKKIFFLLNKNHIKKEMFDKTCFDFLFSTPCVIFSTEEIVQNYYFPYVTLISLLCIDNYFFSFEFRNMEYFLQLYFNLIQLTKYKKNLPTISVQTSYLEKSILNNLSDNKYHFFANEILLIRKKFLLPPWCCQIMIYCENVNPEKNIIFLQLIKNMLKKKSNKYNIILWFFGPNPVFSLKTKKIIYQLLIQSLSRMQLNKLLNECIQTINLFSISKTIKWFVDIEPN</sequence>
<comment type="subunit">
    <text evidence="11">Component of the replication restart primosome.</text>
</comment>
<dbReference type="GO" id="GO:0006270">
    <property type="term" value="P:DNA replication initiation"/>
    <property type="evidence" value="ECO:0007669"/>
    <property type="project" value="TreeGrafter"/>
</dbReference>
<dbReference type="GO" id="GO:0016787">
    <property type="term" value="F:hydrolase activity"/>
    <property type="evidence" value="ECO:0007669"/>
    <property type="project" value="UniProtKB-KW"/>
</dbReference>
<keyword evidence="4 11" id="KW-0547">Nucleotide-binding</keyword>
<comment type="function">
    <text evidence="11">Initiates the restart of stalled replication forks, which reloads the replicative helicase on sites other than the origin of replication. Recognizes and binds to abandoned replication forks and remodels them to uncover a helicase loading site. Promotes assembly of the primosome at these replication forks.</text>
</comment>
<dbReference type="GO" id="GO:1990077">
    <property type="term" value="C:primosome complex"/>
    <property type="evidence" value="ECO:0007669"/>
    <property type="project" value="UniProtKB-UniRule"/>
</dbReference>
<dbReference type="HAMAP" id="MF_00983">
    <property type="entry name" value="PriA"/>
    <property type="match status" value="1"/>
</dbReference>
<dbReference type="GO" id="GO:0006269">
    <property type="term" value="P:DNA replication, synthesis of primer"/>
    <property type="evidence" value="ECO:0007669"/>
    <property type="project" value="UniProtKB-KW"/>
</dbReference>
<dbReference type="GO" id="GO:0005524">
    <property type="term" value="F:ATP binding"/>
    <property type="evidence" value="ECO:0007669"/>
    <property type="project" value="UniProtKB-UniRule"/>
</dbReference>
<evidence type="ECO:0000256" key="10">
    <source>
        <dbReference type="ARBA" id="ARBA00023235"/>
    </source>
</evidence>
<keyword evidence="1 11" id="KW-0639">Primosome</keyword>
<feature type="binding site" evidence="11">
    <location>
        <position position="433"/>
    </location>
    <ligand>
        <name>Zn(2+)</name>
        <dbReference type="ChEBI" id="CHEBI:29105"/>
        <label>1</label>
    </ligand>
</feature>
<dbReference type="PANTHER" id="PTHR30580:SF0">
    <property type="entry name" value="PRIMOSOMAL PROTEIN N"/>
    <property type="match status" value="1"/>
</dbReference>
<dbReference type="Pfam" id="PF17764">
    <property type="entry name" value="PriA_3primeBD"/>
    <property type="match status" value="1"/>
</dbReference>
<evidence type="ECO:0000256" key="11">
    <source>
        <dbReference type="HAMAP-Rule" id="MF_00983"/>
    </source>
</evidence>
<feature type="binding site" evidence="11">
    <location>
        <position position="445"/>
    </location>
    <ligand>
        <name>Zn(2+)</name>
        <dbReference type="ChEBI" id="CHEBI:29105"/>
        <label>2</label>
    </ligand>
</feature>
<dbReference type="GO" id="GO:0006310">
    <property type="term" value="P:DNA recombination"/>
    <property type="evidence" value="ECO:0007669"/>
    <property type="project" value="InterPro"/>
</dbReference>
<comment type="cofactor">
    <cofactor evidence="11">
        <name>Zn(2+)</name>
        <dbReference type="ChEBI" id="CHEBI:29105"/>
    </cofactor>
    <text evidence="11">Binds 2 zinc ions per subunit.</text>
</comment>
<evidence type="ECO:0000259" key="12">
    <source>
        <dbReference type="Pfam" id="PF17764"/>
    </source>
</evidence>
<dbReference type="InterPro" id="IPR041236">
    <property type="entry name" value="PriA_C"/>
</dbReference>
<dbReference type="Pfam" id="PF18074">
    <property type="entry name" value="PriA_C"/>
    <property type="match status" value="1"/>
</dbReference>
<comment type="caution">
    <text evidence="11">As this protein does not have any detectable helicase domains, it probably does not have helicase activity.</text>
</comment>
<evidence type="ECO:0000256" key="1">
    <source>
        <dbReference type="ARBA" id="ARBA00022515"/>
    </source>
</evidence>
<dbReference type="GO" id="GO:0043138">
    <property type="term" value="F:3'-5' DNA helicase activity"/>
    <property type="evidence" value="ECO:0007669"/>
    <property type="project" value="TreeGrafter"/>
</dbReference>
<protein>
    <recommendedName>
        <fullName evidence="11">Probable replication restart protein PriA</fullName>
    </recommendedName>
    <alternativeName>
        <fullName evidence="11">Putative ATP-dependent DNA helicase PriA</fullName>
    </alternativeName>
</protein>
<dbReference type="Gene3D" id="3.40.1440.60">
    <property type="entry name" value="PriA, 3(prime) DNA-binding domain"/>
    <property type="match status" value="1"/>
</dbReference>
<organism evidence="14 15">
    <name type="scientific">Buchnera aphidicola subsp. Diuraphis noxia</name>
    <dbReference type="NCBI Taxonomy" id="118101"/>
    <lineage>
        <taxon>Bacteria</taxon>
        <taxon>Pseudomonadati</taxon>
        <taxon>Pseudomonadota</taxon>
        <taxon>Gammaproteobacteria</taxon>
        <taxon>Enterobacterales</taxon>
        <taxon>Erwiniaceae</taxon>
        <taxon>Buchnera</taxon>
    </lineage>
</organism>
<feature type="binding site" evidence="11">
    <location>
        <position position="442"/>
    </location>
    <ligand>
        <name>Zn(2+)</name>
        <dbReference type="ChEBI" id="CHEBI:29105"/>
        <label>2</label>
    </ligand>
</feature>
<proteinExistence type="inferred from homology"/>
<feature type="binding site" evidence="11">
    <location>
        <position position="436"/>
    </location>
    <ligand>
        <name>Zn(2+)</name>
        <dbReference type="ChEBI" id="CHEBI:29105"/>
        <label>1</label>
    </ligand>
</feature>
<evidence type="ECO:0000313" key="14">
    <source>
        <dbReference type="EMBL" id="ANZ22354.1"/>
    </source>
</evidence>
<keyword evidence="6" id="KW-0347">Helicase</keyword>
<dbReference type="OrthoDB" id="9759544at2"/>
<dbReference type="GO" id="GO:0008270">
    <property type="term" value="F:zinc ion binding"/>
    <property type="evidence" value="ECO:0007669"/>
    <property type="project" value="UniProtKB-UniRule"/>
</dbReference>
<keyword evidence="3 11" id="KW-0479">Metal-binding</keyword>
<feature type="binding site" evidence="11">
    <location>
        <position position="473"/>
    </location>
    <ligand>
        <name>Zn(2+)</name>
        <dbReference type="ChEBI" id="CHEBI:29105"/>
        <label>1</label>
    </ligand>
</feature>
<evidence type="ECO:0000256" key="4">
    <source>
        <dbReference type="ARBA" id="ARBA00022741"/>
    </source>
</evidence>
<dbReference type="PATRIC" id="fig|118101.4.peg.112"/>
<evidence type="ECO:0000256" key="6">
    <source>
        <dbReference type="ARBA" id="ARBA00022806"/>
    </source>
</evidence>
<dbReference type="RefSeq" id="WP_075433176.1">
    <property type="nucleotide sequence ID" value="NZ_CP013259.1"/>
</dbReference>
<feature type="domain" description="Primosomal protein N' 3' DNA-binding" evidence="12">
    <location>
        <begin position="5"/>
        <end position="101"/>
    </location>
</feature>
<dbReference type="Proteomes" id="UP000093070">
    <property type="component" value="Chromosome"/>
</dbReference>
<gene>
    <name evidence="11" type="primary">priA</name>
    <name evidence="14" type="ORF">ATN01_00590</name>
</gene>
<evidence type="ECO:0000256" key="9">
    <source>
        <dbReference type="ARBA" id="ARBA00023125"/>
    </source>
</evidence>
<evidence type="ECO:0000256" key="5">
    <source>
        <dbReference type="ARBA" id="ARBA00022801"/>
    </source>
</evidence>
<dbReference type="AlphaFoldDB" id="A0A1B2H829"/>
<dbReference type="PANTHER" id="PTHR30580">
    <property type="entry name" value="PRIMOSOMAL PROTEIN N"/>
    <property type="match status" value="1"/>
</dbReference>
<comment type="similarity">
    <text evidence="11">Belongs to the helicase family. PriA subfamily.</text>
</comment>
<evidence type="ECO:0000256" key="8">
    <source>
        <dbReference type="ARBA" id="ARBA00022840"/>
    </source>
</evidence>
<keyword evidence="5" id="KW-0378">Hydrolase</keyword>
<evidence type="ECO:0000256" key="3">
    <source>
        <dbReference type="ARBA" id="ARBA00022723"/>
    </source>
</evidence>
<dbReference type="InterPro" id="IPR027417">
    <property type="entry name" value="P-loop_NTPase"/>
</dbReference>
<dbReference type="EMBL" id="CP013259">
    <property type="protein sequence ID" value="ANZ22354.1"/>
    <property type="molecule type" value="Genomic_DNA"/>
</dbReference>
<keyword evidence="9 11" id="KW-0238">DNA-binding</keyword>
<dbReference type="NCBIfam" id="TIGR00595">
    <property type="entry name" value="priA"/>
    <property type="match status" value="1"/>
</dbReference>